<feature type="compositionally biased region" description="Polar residues" evidence="1">
    <location>
        <begin position="176"/>
        <end position="189"/>
    </location>
</feature>
<evidence type="ECO:0000313" key="3">
    <source>
        <dbReference type="EMBL" id="ODQ59249.1"/>
    </source>
</evidence>
<name>A0A1E3P190_WICAA</name>
<dbReference type="InterPro" id="IPR036864">
    <property type="entry name" value="Zn2-C6_fun-type_DNA-bd_sf"/>
</dbReference>
<dbReference type="OrthoDB" id="4314040at2759"/>
<evidence type="ECO:0000256" key="1">
    <source>
        <dbReference type="SAM" id="MobiDB-lite"/>
    </source>
</evidence>
<dbReference type="SMART" id="SM00066">
    <property type="entry name" value="GAL4"/>
    <property type="match status" value="1"/>
</dbReference>
<dbReference type="PROSITE" id="PS50048">
    <property type="entry name" value="ZN2_CY6_FUNGAL_2"/>
    <property type="match status" value="1"/>
</dbReference>
<evidence type="ECO:0000259" key="2">
    <source>
        <dbReference type="PROSITE" id="PS50048"/>
    </source>
</evidence>
<reference evidence="3 4" key="1">
    <citation type="journal article" date="2016" name="Proc. Natl. Acad. Sci. U.S.A.">
        <title>Comparative genomics of biotechnologically important yeasts.</title>
        <authorList>
            <person name="Riley R."/>
            <person name="Haridas S."/>
            <person name="Wolfe K.H."/>
            <person name="Lopes M.R."/>
            <person name="Hittinger C.T."/>
            <person name="Goeker M."/>
            <person name="Salamov A.A."/>
            <person name="Wisecaver J.H."/>
            <person name="Long T.M."/>
            <person name="Calvey C.H."/>
            <person name="Aerts A.L."/>
            <person name="Barry K.W."/>
            <person name="Choi C."/>
            <person name="Clum A."/>
            <person name="Coughlan A.Y."/>
            <person name="Deshpande S."/>
            <person name="Douglass A.P."/>
            <person name="Hanson S.J."/>
            <person name="Klenk H.-P."/>
            <person name="LaButti K.M."/>
            <person name="Lapidus A."/>
            <person name="Lindquist E.A."/>
            <person name="Lipzen A.M."/>
            <person name="Meier-Kolthoff J.P."/>
            <person name="Ohm R.A."/>
            <person name="Otillar R.P."/>
            <person name="Pangilinan J.L."/>
            <person name="Peng Y."/>
            <person name="Rokas A."/>
            <person name="Rosa C.A."/>
            <person name="Scheuner C."/>
            <person name="Sibirny A.A."/>
            <person name="Slot J.C."/>
            <person name="Stielow J.B."/>
            <person name="Sun H."/>
            <person name="Kurtzman C.P."/>
            <person name="Blackwell M."/>
            <person name="Grigoriev I.V."/>
            <person name="Jeffries T.W."/>
        </authorList>
    </citation>
    <scope>NUCLEOTIDE SEQUENCE [LARGE SCALE GENOMIC DNA]</scope>
    <source>
        <strain evidence="4">ATCC 58044 / CBS 1984 / NCYC 433 / NRRL Y-366-8</strain>
    </source>
</reference>
<dbReference type="EMBL" id="KV454211">
    <property type="protein sequence ID" value="ODQ59249.1"/>
    <property type="molecule type" value="Genomic_DNA"/>
</dbReference>
<dbReference type="InterPro" id="IPR001138">
    <property type="entry name" value="Zn2Cys6_DnaBD"/>
</dbReference>
<dbReference type="AlphaFoldDB" id="A0A1E3P190"/>
<gene>
    <name evidence="3" type="ORF">WICANDRAFT_79768</name>
</gene>
<sequence length="492" mass="57085">MNSNEIELALVPIHEYNKKSIEAKIKQGKTRESYNLQGLMAIAIIKKKNQVDSTLSVHEFIENFVHENDQIEELSQINATTISTEKESTERSLEEAHSIVTHLGNKSSIIKACLNCNKRHRKCNKTQPICGPCLIRGLKCQWNSENLPVKNSPETLKENLASEPQKMSLRKKDNENNNLDELSRASQTETSDKNESQVIPQKRKISNSCSSTRKPTSKKQCKVSNPPLKDSDEKLQFRIPTIKRFYPLLSSLNIDTTALELYEYVKIKYDPMDLLSCLKVFMEMDSNKMNLGIIKILTFQVIENINCFQISLVDQLIDCCVNIFKYQTHHHKDPIEIINFKNQCCVKIMRKLSSLDVVLFHEALLISVCLYLKILISLMDLNFSFLKKYSKHAFMEFYTYQRYNFTASTKARTIKLLIKEFKYDVESLKCVIKGLFKKLNTFKPDVGKINENKLNKYKQLQIFIDASLIIINDIDLLKCFKNLKLEWIHKSW</sequence>
<dbReference type="Proteomes" id="UP000094112">
    <property type="component" value="Unassembled WGS sequence"/>
</dbReference>
<dbReference type="GeneID" id="30202192"/>
<organism evidence="3 4">
    <name type="scientific">Wickerhamomyces anomalus (strain ATCC 58044 / CBS 1984 / NCYC 433 / NRRL Y-366-8)</name>
    <name type="common">Yeast</name>
    <name type="synonym">Hansenula anomala</name>
    <dbReference type="NCBI Taxonomy" id="683960"/>
    <lineage>
        <taxon>Eukaryota</taxon>
        <taxon>Fungi</taxon>
        <taxon>Dikarya</taxon>
        <taxon>Ascomycota</taxon>
        <taxon>Saccharomycotina</taxon>
        <taxon>Saccharomycetes</taxon>
        <taxon>Phaffomycetales</taxon>
        <taxon>Wickerhamomycetaceae</taxon>
        <taxon>Wickerhamomyces</taxon>
    </lineage>
</organism>
<protein>
    <recommendedName>
        <fullName evidence="2">Zn(2)-C6 fungal-type domain-containing protein</fullName>
    </recommendedName>
</protein>
<dbReference type="SUPFAM" id="SSF57701">
    <property type="entry name" value="Zn2/Cys6 DNA-binding domain"/>
    <property type="match status" value="1"/>
</dbReference>
<keyword evidence="4" id="KW-1185">Reference proteome</keyword>
<feature type="region of interest" description="Disordered" evidence="1">
    <location>
        <begin position="151"/>
        <end position="227"/>
    </location>
</feature>
<dbReference type="GO" id="GO:0000981">
    <property type="term" value="F:DNA-binding transcription factor activity, RNA polymerase II-specific"/>
    <property type="evidence" value="ECO:0007669"/>
    <property type="project" value="InterPro"/>
</dbReference>
<feature type="domain" description="Zn(2)-C6 fungal-type" evidence="2">
    <location>
        <begin position="112"/>
        <end position="142"/>
    </location>
</feature>
<dbReference type="Pfam" id="PF00172">
    <property type="entry name" value="Zn_clus"/>
    <property type="match status" value="1"/>
</dbReference>
<dbReference type="RefSeq" id="XP_019038456.1">
    <property type="nucleotide sequence ID" value="XM_019184946.1"/>
</dbReference>
<proteinExistence type="predicted"/>
<dbReference type="GO" id="GO:0008270">
    <property type="term" value="F:zinc ion binding"/>
    <property type="evidence" value="ECO:0007669"/>
    <property type="project" value="InterPro"/>
</dbReference>
<dbReference type="Gene3D" id="4.10.240.10">
    <property type="entry name" value="Zn(2)-C6 fungal-type DNA-binding domain"/>
    <property type="match status" value="1"/>
</dbReference>
<dbReference type="CDD" id="cd00067">
    <property type="entry name" value="GAL4"/>
    <property type="match status" value="1"/>
</dbReference>
<accession>A0A1E3P190</accession>
<evidence type="ECO:0000313" key="4">
    <source>
        <dbReference type="Proteomes" id="UP000094112"/>
    </source>
</evidence>